<feature type="compositionally biased region" description="Polar residues" evidence="2">
    <location>
        <begin position="18"/>
        <end position="27"/>
    </location>
</feature>
<feature type="region of interest" description="Disordered" evidence="2">
    <location>
        <begin position="243"/>
        <end position="274"/>
    </location>
</feature>
<evidence type="ECO:0000256" key="1">
    <source>
        <dbReference type="ARBA" id="ARBA00011891"/>
    </source>
</evidence>
<organism evidence="3 4">
    <name type="scientific">Podospora aff. communis PSN243</name>
    <dbReference type="NCBI Taxonomy" id="3040156"/>
    <lineage>
        <taxon>Eukaryota</taxon>
        <taxon>Fungi</taxon>
        <taxon>Dikarya</taxon>
        <taxon>Ascomycota</taxon>
        <taxon>Pezizomycotina</taxon>
        <taxon>Sordariomycetes</taxon>
        <taxon>Sordariomycetidae</taxon>
        <taxon>Sordariales</taxon>
        <taxon>Podosporaceae</taxon>
        <taxon>Podospora</taxon>
    </lineage>
</organism>
<reference evidence="3" key="2">
    <citation type="submission" date="2023-05" db="EMBL/GenBank/DDBJ databases">
        <authorList>
            <consortium name="Lawrence Berkeley National Laboratory"/>
            <person name="Steindorff A."/>
            <person name="Hensen N."/>
            <person name="Bonometti L."/>
            <person name="Westerberg I."/>
            <person name="Brannstrom I.O."/>
            <person name="Guillou S."/>
            <person name="Cros-Aarteil S."/>
            <person name="Calhoun S."/>
            <person name="Haridas S."/>
            <person name="Kuo A."/>
            <person name="Mondo S."/>
            <person name="Pangilinan J."/>
            <person name="Riley R."/>
            <person name="Labutti K."/>
            <person name="Andreopoulos B."/>
            <person name="Lipzen A."/>
            <person name="Chen C."/>
            <person name="Yanf M."/>
            <person name="Daum C."/>
            <person name="Ng V."/>
            <person name="Clum A."/>
            <person name="Ohm R."/>
            <person name="Martin F."/>
            <person name="Silar P."/>
            <person name="Natvig D."/>
            <person name="Lalanne C."/>
            <person name="Gautier V."/>
            <person name="Ament-Velasquez S.L."/>
            <person name="Kruys A."/>
            <person name="Hutchinson M.I."/>
            <person name="Powell A.J."/>
            <person name="Barry K."/>
            <person name="Miller A.N."/>
            <person name="Grigoriev I.V."/>
            <person name="Debuchy R."/>
            <person name="Gladieux P."/>
            <person name="Thoren M.H."/>
            <person name="Johannesson H."/>
        </authorList>
    </citation>
    <scope>NUCLEOTIDE SEQUENCE</scope>
    <source>
        <strain evidence="3">PSN243</strain>
    </source>
</reference>
<feature type="compositionally biased region" description="Pro residues" evidence="2">
    <location>
        <begin position="248"/>
        <end position="268"/>
    </location>
</feature>
<proteinExistence type="predicted"/>
<sequence>MESAGLRRRAAAQKEQESTVQPSTPTTPGHEPPRFTVDLLVAPEHRYDHIVPHLRSAIDNTNVAAQLNEVFEFLFPETPLAQKCLHGIARIALRRVYNDEENAEIRGIARASGLPVYLLVALNVFLDIILGCTSGGVRYQPEPKSPTRILHFRTLDWTMDPLRNLIVELDYVQHPSGPVIATTVGYLGYVGVLTGVRKGLSMSLNYRPHHDTSTLTKRLSFRFHQLLVILGLRPSISSTLRSFLLPSSPSPQTPSPSPQTPSHPPSLPTVPSILSHLSTSPSTAAYLILCTPQKIHSLEKDHLSSSHTSSDTYLATCNHDLVDEQDVTQIKRMADELPPSTPLEWLVQDSWVRKYIIGKKYESITGERRTGGKKGKMKEGKEEWGVGFEEVIEMVNTAEISNEMTHYAVVMDPEEGRVVWRRAYEVGELQREDSEELESD</sequence>
<reference evidence="3" key="1">
    <citation type="journal article" date="2023" name="Mol. Phylogenet. Evol.">
        <title>Genome-scale phylogeny and comparative genomics of the fungal order Sordariales.</title>
        <authorList>
            <person name="Hensen N."/>
            <person name="Bonometti L."/>
            <person name="Westerberg I."/>
            <person name="Brannstrom I.O."/>
            <person name="Guillou S."/>
            <person name="Cros-Aarteil S."/>
            <person name="Calhoun S."/>
            <person name="Haridas S."/>
            <person name="Kuo A."/>
            <person name="Mondo S."/>
            <person name="Pangilinan J."/>
            <person name="Riley R."/>
            <person name="LaButti K."/>
            <person name="Andreopoulos B."/>
            <person name="Lipzen A."/>
            <person name="Chen C."/>
            <person name="Yan M."/>
            <person name="Daum C."/>
            <person name="Ng V."/>
            <person name="Clum A."/>
            <person name="Steindorff A."/>
            <person name="Ohm R.A."/>
            <person name="Martin F."/>
            <person name="Silar P."/>
            <person name="Natvig D.O."/>
            <person name="Lalanne C."/>
            <person name="Gautier V."/>
            <person name="Ament-Velasquez S.L."/>
            <person name="Kruys A."/>
            <person name="Hutchinson M.I."/>
            <person name="Powell A.J."/>
            <person name="Barry K."/>
            <person name="Miller A.N."/>
            <person name="Grigoriev I.V."/>
            <person name="Debuchy R."/>
            <person name="Gladieux P."/>
            <person name="Hiltunen Thoren M."/>
            <person name="Johannesson H."/>
        </authorList>
    </citation>
    <scope>NUCLEOTIDE SEQUENCE</scope>
    <source>
        <strain evidence="3">PSN243</strain>
    </source>
</reference>
<evidence type="ECO:0000256" key="2">
    <source>
        <dbReference type="SAM" id="MobiDB-lite"/>
    </source>
</evidence>
<evidence type="ECO:0000313" key="4">
    <source>
        <dbReference type="Proteomes" id="UP001321760"/>
    </source>
</evidence>
<evidence type="ECO:0000313" key="3">
    <source>
        <dbReference type="EMBL" id="KAK4442888.1"/>
    </source>
</evidence>
<name>A0AAV9G630_9PEZI</name>
<dbReference type="Proteomes" id="UP001321760">
    <property type="component" value="Unassembled WGS sequence"/>
</dbReference>
<keyword evidence="4" id="KW-1185">Reference proteome</keyword>
<dbReference type="EC" id="3.5.1.23" evidence="1"/>
<accession>A0AAV9G630</accession>
<feature type="region of interest" description="Disordered" evidence="2">
    <location>
        <begin position="1"/>
        <end position="33"/>
    </location>
</feature>
<gene>
    <name evidence="3" type="ORF">QBC34DRAFT_337855</name>
</gene>
<dbReference type="AlphaFoldDB" id="A0AAV9G630"/>
<dbReference type="GO" id="GO:0017040">
    <property type="term" value="F:N-acylsphingosine amidohydrolase activity"/>
    <property type="evidence" value="ECO:0007669"/>
    <property type="project" value="UniProtKB-EC"/>
</dbReference>
<dbReference type="PANTHER" id="PTHR28583:SF1">
    <property type="entry name" value="ACID CERAMIDASE"/>
    <property type="match status" value="1"/>
</dbReference>
<feature type="compositionally biased region" description="Basic residues" evidence="2">
    <location>
        <begin position="1"/>
        <end position="11"/>
    </location>
</feature>
<dbReference type="PANTHER" id="PTHR28583">
    <property type="entry name" value="ACID AMIDASE"/>
    <property type="match status" value="1"/>
</dbReference>
<dbReference type="EMBL" id="MU866004">
    <property type="protein sequence ID" value="KAK4442888.1"/>
    <property type="molecule type" value="Genomic_DNA"/>
</dbReference>
<protein>
    <recommendedName>
        <fullName evidence="1">ceramidase</fullName>
        <ecNumber evidence="1">3.5.1.23</ecNumber>
    </recommendedName>
</protein>
<comment type="caution">
    <text evidence="3">The sequence shown here is derived from an EMBL/GenBank/DDBJ whole genome shotgun (WGS) entry which is preliminary data.</text>
</comment>